<comment type="caution">
    <text evidence="1">The sequence shown here is derived from an EMBL/GenBank/DDBJ whole genome shotgun (WGS) entry which is preliminary data.</text>
</comment>
<dbReference type="AlphaFoldDB" id="A0A161R2Z2"/>
<accession>A0A161R2Z2</accession>
<protein>
    <recommendedName>
        <fullName evidence="3">Type III-B CRISPR module-associated protein Cmr3</fullName>
    </recommendedName>
</protein>
<evidence type="ECO:0008006" key="3">
    <source>
        <dbReference type="Google" id="ProtNLM"/>
    </source>
</evidence>
<dbReference type="RefSeq" id="WP_062764761.1">
    <property type="nucleotide sequence ID" value="NZ_CP121045.1"/>
</dbReference>
<evidence type="ECO:0000313" key="1">
    <source>
        <dbReference type="EMBL" id="KYO52077.1"/>
    </source>
</evidence>
<name>A0A161R2Z2_9PROT</name>
<dbReference type="InterPro" id="IPR019117">
    <property type="entry name" value="CRISPR-assoc_protein_Cmr3"/>
</dbReference>
<reference evidence="1 2" key="1">
    <citation type="submission" date="2015-12" db="EMBL/GenBank/DDBJ databases">
        <title>Genome sequence of Tistrella mobilis MCCC 1A02139.</title>
        <authorList>
            <person name="Lu L."/>
            <person name="Lai Q."/>
            <person name="Shao Z."/>
            <person name="Qian P."/>
        </authorList>
    </citation>
    <scope>NUCLEOTIDE SEQUENCE [LARGE SCALE GENOMIC DNA]</scope>
    <source>
        <strain evidence="1 2">MCCC 1A02139</strain>
    </source>
</reference>
<sequence>MAEPSALLFVFEPLDTLFFRTGRPFNQDDPGAALAESLFPPNPPTLVGALRAALARLLGWSGQNDWPADVKAALGDGDRLAAGLRFQGPWLMRREPDGGWHRLYPAPASVVEMQVGTPAGRRFRRLQPSKTVLQTDLGPDPIRLPAPATDERDAAFCRRPNGLWLTADGLSAVLKGKVPGQAPPGAPRCWYDEAELWAVEQRVGIGRDNATRRVEDGHFYIASHIRPARGVALALQVSGLSAELRAKVEAHRGELGVVSLGGEHRAAWLSCVAPLRPVFERTADAARRVAIALTPVRATAAMLEPQASFAGHDGLKITMVSALRADIAGGWDSVGSRPMAQHPLLAPGTTWHITCDRDLRDEDLPRSLGGMTDWGYGELIWGHDASSGGT</sequence>
<dbReference type="Pfam" id="PF09700">
    <property type="entry name" value="Cas_Cmr3"/>
    <property type="match status" value="1"/>
</dbReference>
<dbReference type="GeneID" id="97240659"/>
<evidence type="ECO:0000313" key="2">
    <source>
        <dbReference type="Proteomes" id="UP000075787"/>
    </source>
</evidence>
<dbReference type="Proteomes" id="UP000075787">
    <property type="component" value="Unassembled WGS sequence"/>
</dbReference>
<dbReference type="Gene3D" id="3.30.70.2940">
    <property type="match status" value="1"/>
</dbReference>
<organism evidence="1 2">
    <name type="scientific">Tistrella mobilis</name>
    <dbReference type="NCBI Taxonomy" id="171437"/>
    <lineage>
        <taxon>Bacteria</taxon>
        <taxon>Pseudomonadati</taxon>
        <taxon>Pseudomonadota</taxon>
        <taxon>Alphaproteobacteria</taxon>
        <taxon>Geminicoccales</taxon>
        <taxon>Geminicoccaceae</taxon>
        <taxon>Tistrella</taxon>
    </lineage>
</organism>
<proteinExistence type="predicted"/>
<gene>
    <name evidence="1" type="ORF">AUP44_06245</name>
</gene>
<dbReference type="EMBL" id="LPZR01000163">
    <property type="protein sequence ID" value="KYO52077.1"/>
    <property type="molecule type" value="Genomic_DNA"/>
</dbReference>